<dbReference type="Proteomes" id="UP000663505">
    <property type="component" value="Chromosome"/>
</dbReference>
<proteinExistence type="predicted"/>
<reference evidence="2 3" key="1">
    <citation type="submission" date="2021-02" db="EMBL/GenBank/DDBJ databases">
        <title>Alicyclobacillus curvatus sp. nov. and Alicyclobacillus mengziensis sp. nov., two acidophilic bacteria isolated from acid mine drainage.</title>
        <authorList>
            <person name="Huang Y."/>
        </authorList>
    </citation>
    <scope>NUCLEOTIDE SEQUENCE [LARGE SCALE GENOMIC DNA]</scope>
    <source>
        <strain evidence="2 3">S30H14</strain>
    </source>
</reference>
<dbReference type="Pfam" id="PF14584">
    <property type="entry name" value="DUF4446"/>
    <property type="match status" value="1"/>
</dbReference>
<name>A0A9X7Z6U3_9BACL</name>
<keyword evidence="3" id="KW-1185">Reference proteome</keyword>
<dbReference type="RefSeq" id="WP_206657061.1">
    <property type="nucleotide sequence ID" value="NZ_CP071182.1"/>
</dbReference>
<keyword evidence="1" id="KW-0472">Membrane</keyword>
<dbReference type="InterPro" id="IPR027981">
    <property type="entry name" value="DUF4446"/>
</dbReference>
<keyword evidence="1" id="KW-0812">Transmembrane</keyword>
<sequence length="171" mass="18860">MMNLPLNTTDLWLLGLTALTILNLILVVVLSAQKSKLRRQLKRWQTIHETADLDAIYERTLKRVENADEVIANLTASMHALELAVRTKVSTPKVKRYNAFSDTGSDLSFSVALVDDTQTGIVLSSIYGREESRTYGKPVVNGESAYPLTDEEADVLSLAPSASGRRPVKTV</sequence>
<organism evidence="2 3">
    <name type="scientific">Alicyclobacillus mengziensis</name>
    <dbReference type="NCBI Taxonomy" id="2931921"/>
    <lineage>
        <taxon>Bacteria</taxon>
        <taxon>Bacillati</taxon>
        <taxon>Bacillota</taxon>
        <taxon>Bacilli</taxon>
        <taxon>Bacillales</taxon>
        <taxon>Alicyclobacillaceae</taxon>
        <taxon>Alicyclobacillus</taxon>
    </lineage>
</organism>
<dbReference type="AlphaFoldDB" id="A0A9X7Z6U3"/>
<keyword evidence="1" id="KW-1133">Transmembrane helix</keyword>
<evidence type="ECO:0000256" key="1">
    <source>
        <dbReference type="SAM" id="Phobius"/>
    </source>
</evidence>
<dbReference type="EMBL" id="CP071182">
    <property type="protein sequence ID" value="QSO47717.1"/>
    <property type="molecule type" value="Genomic_DNA"/>
</dbReference>
<gene>
    <name evidence="2" type="ORF">JZ786_01280</name>
</gene>
<evidence type="ECO:0000313" key="2">
    <source>
        <dbReference type="EMBL" id="QSO47717.1"/>
    </source>
</evidence>
<feature type="transmembrane region" description="Helical" evidence="1">
    <location>
        <begin position="12"/>
        <end position="32"/>
    </location>
</feature>
<accession>A0A9X7Z6U3</accession>
<dbReference type="KEGG" id="afx:JZ786_01280"/>
<protein>
    <submittedName>
        <fullName evidence="2">DUF4446 family protein</fullName>
    </submittedName>
</protein>
<evidence type="ECO:0000313" key="3">
    <source>
        <dbReference type="Proteomes" id="UP000663505"/>
    </source>
</evidence>